<organism evidence="1 2">
    <name type="scientific">Lupinus luteus</name>
    <name type="common">European yellow lupine</name>
    <dbReference type="NCBI Taxonomy" id="3873"/>
    <lineage>
        <taxon>Eukaryota</taxon>
        <taxon>Viridiplantae</taxon>
        <taxon>Streptophyta</taxon>
        <taxon>Embryophyta</taxon>
        <taxon>Tracheophyta</taxon>
        <taxon>Spermatophyta</taxon>
        <taxon>Magnoliopsida</taxon>
        <taxon>eudicotyledons</taxon>
        <taxon>Gunneridae</taxon>
        <taxon>Pentapetalae</taxon>
        <taxon>rosids</taxon>
        <taxon>fabids</taxon>
        <taxon>Fabales</taxon>
        <taxon>Fabaceae</taxon>
        <taxon>Papilionoideae</taxon>
        <taxon>50 kb inversion clade</taxon>
        <taxon>genistoids sensu lato</taxon>
        <taxon>core genistoids</taxon>
        <taxon>Genisteae</taxon>
        <taxon>Lupinus</taxon>
    </lineage>
</organism>
<evidence type="ECO:0000313" key="1">
    <source>
        <dbReference type="EMBL" id="CAL0323854.1"/>
    </source>
</evidence>
<dbReference type="PANTHER" id="PTHR37614">
    <property type="entry name" value="OS02G0121400 PROTEIN"/>
    <property type="match status" value="1"/>
</dbReference>
<name>A0AAV1XQB6_LUPLU</name>
<protein>
    <submittedName>
        <fullName evidence="1">Uncharacterized protein</fullName>
    </submittedName>
</protein>
<accession>A0AAV1XQB6</accession>
<dbReference type="PANTHER" id="PTHR37614:SF2">
    <property type="entry name" value="OS02G0121400 PROTEIN"/>
    <property type="match status" value="1"/>
</dbReference>
<dbReference type="Proteomes" id="UP001497480">
    <property type="component" value="Unassembled WGS sequence"/>
</dbReference>
<dbReference type="EMBL" id="CAXHTB010000017">
    <property type="protein sequence ID" value="CAL0323854.1"/>
    <property type="molecule type" value="Genomic_DNA"/>
</dbReference>
<comment type="caution">
    <text evidence="1">The sequence shown here is derived from an EMBL/GenBank/DDBJ whole genome shotgun (WGS) entry which is preliminary data.</text>
</comment>
<dbReference type="AlphaFoldDB" id="A0AAV1XQB6"/>
<reference evidence="1 2" key="1">
    <citation type="submission" date="2024-03" db="EMBL/GenBank/DDBJ databases">
        <authorList>
            <person name="Martinez-Hernandez J."/>
        </authorList>
    </citation>
    <scope>NUCLEOTIDE SEQUENCE [LARGE SCALE GENOMIC DNA]</scope>
</reference>
<sequence>MKKKKKIKVMKEKKKKLIEKYNIDSNMFSEEEREVSEILVELHRVILDLEVPLISLLPFTWGCKRIRSAIQYYNPSTALTTCAAIAPPPLHHGGAAVSTPCEAASSPATPLSLSLTESDDKAEKPLQGKASLKKEIDNMKHYSEHLKASNLKFKARKQELSYSYNSSNKSEAKKPNLGSEYPMQFVYAPNQINSTNPMVGNLQYTTQYVALMLNQTCGPPQICNTEGITQFQYMSCNHSMPIQMAPPSSLSLSSSPSSSSATLGMVNNTSRNGILLDLNVSSEEFIHVESCQKLDLNVVNKDLNRVIAAQARQRRIQINKLKNPIGNSQTRYSYG</sequence>
<evidence type="ECO:0000313" key="2">
    <source>
        <dbReference type="Proteomes" id="UP001497480"/>
    </source>
</evidence>
<gene>
    <name evidence="1" type="ORF">LLUT_LOCUS24914</name>
</gene>
<proteinExistence type="predicted"/>
<keyword evidence="2" id="KW-1185">Reference proteome</keyword>